<dbReference type="InterPro" id="IPR000073">
    <property type="entry name" value="AB_hydrolase_1"/>
</dbReference>
<reference evidence="4" key="1">
    <citation type="submission" date="2016-08" db="EMBL/GenBank/DDBJ databases">
        <authorList>
            <person name="Varghese N."/>
            <person name="Submissions Spin"/>
        </authorList>
    </citation>
    <scope>NUCLEOTIDE SEQUENCE [LARGE SCALE GENOMIC DNA]</scope>
    <source>
        <strain evidence="4">R-53248</strain>
    </source>
</reference>
<dbReference type="InterPro" id="IPR029058">
    <property type="entry name" value="AB_hydrolase_fold"/>
</dbReference>
<protein>
    <submittedName>
        <fullName evidence="3">Esterase</fullName>
    </submittedName>
</protein>
<dbReference type="RefSeq" id="WP_091346024.1">
    <property type="nucleotide sequence ID" value="NZ_FMAQ01000001.1"/>
</dbReference>
<dbReference type="STRING" id="1798182.GA0061081_10171"/>
<feature type="domain" description="AB hydrolase-1" evidence="2">
    <location>
        <begin position="14"/>
        <end position="240"/>
    </location>
</feature>
<dbReference type="Proteomes" id="UP000199670">
    <property type="component" value="Unassembled WGS sequence"/>
</dbReference>
<dbReference type="Pfam" id="PF12697">
    <property type="entry name" value="Abhydrolase_6"/>
    <property type="match status" value="1"/>
</dbReference>
<proteinExistence type="predicted"/>
<dbReference type="OrthoDB" id="5380819at2"/>
<dbReference type="AlphaFoldDB" id="A0A1C3YR82"/>
<keyword evidence="1" id="KW-0378">Hydrolase</keyword>
<gene>
    <name evidence="3" type="ORF">GA0061081_10171</name>
</gene>
<organism evidence="3 4">
    <name type="scientific">Gilliamella bombicola</name>
    <dbReference type="NCBI Taxonomy" id="1798182"/>
    <lineage>
        <taxon>Bacteria</taxon>
        <taxon>Pseudomonadati</taxon>
        <taxon>Pseudomonadota</taxon>
        <taxon>Gammaproteobacteria</taxon>
        <taxon>Orbales</taxon>
        <taxon>Orbaceae</taxon>
        <taxon>Gilliamella</taxon>
    </lineage>
</organism>
<dbReference type="EMBL" id="FMAQ01000001">
    <property type="protein sequence ID" value="SCB72593.1"/>
    <property type="molecule type" value="Genomic_DNA"/>
</dbReference>
<evidence type="ECO:0000313" key="4">
    <source>
        <dbReference type="Proteomes" id="UP000199670"/>
    </source>
</evidence>
<keyword evidence="4" id="KW-1185">Reference proteome</keyword>
<name>A0A1C3YR82_9GAMM</name>
<dbReference type="PANTHER" id="PTHR46118:SF4">
    <property type="entry name" value="PROTEIN ABHD11"/>
    <property type="match status" value="1"/>
</dbReference>
<dbReference type="GO" id="GO:0016787">
    <property type="term" value="F:hydrolase activity"/>
    <property type="evidence" value="ECO:0007669"/>
    <property type="project" value="UniProtKB-KW"/>
</dbReference>
<dbReference type="PANTHER" id="PTHR46118">
    <property type="entry name" value="PROTEIN ABHD11"/>
    <property type="match status" value="1"/>
</dbReference>
<accession>A0A1C3YR82</accession>
<evidence type="ECO:0000313" key="3">
    <source>
        <dbReference type="EMBL" id="SCB72593.1"/>
    </source>
</evidence>
<evidence type="ECO:0000259" key="2">
    <source>
        <dbReference type="Pfam" id="PF12697"/>
    </source>
</evidence>
<sequence length="249" mass="28458">MKLNYKLQGDGQPIVFLHGVFGSLDNLNMLAKDFVQHHQTVQVDLRNHGNSPWSDKMDYQAMAEDVAELCHDLQLKKLILIGHSMGGKVALQLSQVIPDLIENTVVIDIAPIKYQRSANVIILRVLTYCLANQITDKKQIMDLMRQEGINDAIILFLLKSFKNEHWLFNIQAINEQYGHICDWQTISPWLKPTLFIRGGNSPYITDQAYTAIFEQFPNAKIEVVEGAGHNIHFEKTQQVLQLLHNWLGD</sequence>
<dbReference type="Gene3D" id="3.40.50.1820">
    <property type="entry name" value="alpha/beta hydrolase"/>
    <property type="match status" value="1"/>
</dbReference>
<evidence type="ECO:0000256" key="1">
    <source>
        <dbReference type="ARBA" id="ARBA00022801"/>
    </source>
</evidence>
<dbReference type="SUPFAM" id="SSF53474">
    <property type="entry name" value="alpha/beta-Hydrolases"/>
    <property type="match status" value="1"/>
</dbReference>